<evidence type="ECO:0000313" key="1">
    <source>
        <dbReference type="EMBL" id="CDW26115.1"/>
    </source>
</evidence>
<accession>A0A0K2TJX1</accession>
<sequence>MILLRNSEWSFNKKQLQPNANYILFNKIWTKIHYNINNLNKKLSGFQNHEEKSCSHPSTLTRCVHIASSVLYRLDCV</sequence>
<organism evidence="1">
    <name type="scientific">Lepeophtheirus salmonis</name>
    <name type="common">Salmon louse</name>
    <name type="synonym">Caligus salmonis</name>
    <dbReference type="NCBI Taxonomy" id="72036"/>
    <lineage>
        <taxon>Eukaryota</taxon>
        <taxon>Metazoa</taxon>
        <taxon>Ecdysozoa</taxon>
        <taxon>Arthropoda</taxon>
        <taxon>Crustacea</taxon>
        <taxon>Multicrustacea</taxon>
        <taxon>Hexanauplia</taxon>
        <taxon>Copepoda</taxon>
        <taxon>Siphonostomatoida</taxon>
        <taxon>Caligidae</taxon>
        <taxon>Lepeophtheirus</taxon>
    </lineage>
</organism>
<name>A0A0K2TJX1_LEPSM</name>
<dbReference type="AlphaFoldDB" id="A0A0K2TJX1"/>
<proteinExistence type="predicted"/>
<protein>
    <submittedName>
        <fullName evidence="1">Uncharacterized protein</fullName>
    </submittedName>
</protein>
<reference evidence="1" key="1">
    <citation type="submission" date="2014-05" db="EMBL/GenBank/DDBJ databases">
        <authorList>
            <person name="Chronopoulou M."/>
        </authorList>
    </citation>
    <scope>NUCLEOTIDE SEQUENCE</scope>
    <source>
        <tissue evidence="1">Whole organism</tissue>
    </source>
</reference>
<dbReference type="EMBL" id="HACA01008754">
    <property type="protein sequence ID" value="CDW26115.1"/>
    <property type="molecule type" value="Transcribed_RNA"/>
</dbReference>